<keyword evidence="1" id="KW-0812">Transmembrane</keyword>
<gene>
    <name evidence="2" type="ORF">WN944_024161</name>
</gene>
<comment type="caution">
    <text evidence="2">The sequence shown here is derived from an EMBL/GenBank/DDBJ whole genome shotgun (WGS) entry which is preliminary data.</text>
</comment>
<evidence type="ECO:0000313" key="3">
    <source>
        <dbReference type="Proteomes" id="UP001428341"/>
    </source>
</evidence>
<keyword evidence="3" id="KW-1185">Reference proteome</keyword>
<organism evidence="2 3">
    <name type="scientific">Citrus x changshan-huyou</name>
    <dbReference type="NCBI Taxonomy" id="2935761"/>
    <lineage>
        <taxon>Eukaryota</taxon>
        <taxon>Viridiplantae</taxon>
        <taxon>Streptophyta</taxon>
        <taxon>Embryophyta</taxon>
        <taxon>Tracheophyta</taxon>
        <taxon>Spermatophyta</taxon>
        <taxon>Magnoliopsida</taxon>
        <taxon>eudicotyledons</taxon>
        <taxon>Gunneridae</taxon>
        <taxon>Pentapetalae</taxon>
        <taxon>rosids</taxon>
        <taxon>malvids</taxon>
        <taxon>Sapindales</taxon>
        <taxon>Rutaceae</taxon>
        <taxon>Aurantioideae</taxon>
        <taxon>Citrus</taxon>
    </lineage>
</organism>
<protein>
    <submittedName>
        <fullName evidence="2">Uncharacterized protein</fullName>
    </submittedName>
</protein>
<proteinExistence type="predicted"/>
<evidence type="ECO:0000313" key="2">
    <source>
        <dbReference type="EMBL" id="KAK9181024.1"/>
    </source>
</evidence>
<evidence type="ECO:0000256" key="1">
    <source>
        <dbReference type="SAM" id="Phobius"/>
    </source>
</evidence>
<feature type="transmembrane region" description="Helical" evidence="1">
    <location>
        <begin position="164"/>
        <end position="185"/>
    </location>
</feature>
<keyword evidence="1" id="KW-0472">Membrane</keyword>
<name>A0AAP0QBS3_9ROSI</name>
<feature type="transmembrane region" description="Helical" evidence="1">
    <location>
        <begin position="60"/>
        <end position="83"/>
    </location>
</feature>
<accession>A0AAP0QBS3</accession>
<sequence>MRDGFNPSSGTSLHEAFAGLDRTEMLKAVINHHNTVGIGAVLVYIIFTEPNNSLSTGDKVLTAICFLAFECFMILVLFLLAVAQWYKYLRLWREDEDWKKFYVYPPMEWIAMQRIVAEEIYYQPHYLVWESVAILVINYFHLAVEHIVYKISSGAPEFMFADSVFFAIIFGSLQFMVLHCLTMITDADSLNLIRKRILNHQLV</sequence>
<reference evidence="2 3" key="1">
    <citation type="submission" date="2024-05" db="EMBL/GenBank/DDBJ databases">
        <title>Haplotype-resolved chromosome-level genome assembly of Huyou (Citrus changshanensis).</title>
        <authorList>
            <person name="Miao C."/>
            <person name="Chen W."/>
            <person name="Wu Y."/>
            <person name="Wang L."/>
            <person name="Zhao S."/>
            <person name="Grierson D."/>
            <person name="Xu C."/>
            <person name="Chen K."/>
        </authorList>
    </citation>
    <scope>NUCLEOTIDE SEQUENCE [LARGE SCALE GENOMIC DNA]</scope>
    <source>
        <strain evidence="2">01-14</strain>
        <tissue evidence="2">Leaf</tissue>
    </source>
</reference>
<feature type="transmembrane region" description="Helical" evidence="1">
    <location>
        <begin position="29"/>
        <end position="48"/>
    </location>
</feature>
<feature type="transmembrane region" description="Helical" evidence="1">
    <location>
        <begin position="126"/>
        <end position="144"/>
    </location>
</feature>
<dbReference type="Proteomes" id="UP001428341">
    <property type="component" value="Unassembled WGS sequence"/>
</dbReference>
<dbReference type="EMBL" id="JBCGBO010000024">
    <property type="protein sequence ID" value="KAK9181024.1"/>
    <property type="molecule type" value="Genomic_DNA"/>
</dbReference>
<keyword evidence="1" id="KW-1133">Transmembrane helix</keyword>
<dbReference type="AlphaFoldDB" id="A0AAP0QBS3"/>